<feature type="region of interest" description="Disordered" evidence="2">
    <location>
        <begin position="866"/>
        <end position="901"/>
    </location>
</feature>
<gene>
    <name evidence="5" type="ORF">LtaPh_3639100</name>
</gene>
<feature type="region of interest" description="Disordered" evidence="2">
    <location>
        <begin position="596"/>
        <end position="623"/>
    </location>
</feature>
<dbReference type="Proteomes" id="UP000419144">
    <property type="component" value="Unassembled WGS sequence"/>
</dbReference>
<sequence>MSEVILLGKAELLAWAASVTGISPCDKYGDLKDGLIYLALTQQLFPGEIDSAIVRLQRRGARDAAKNWSLLTSSLRRHGIPTHMCNQQAVERGHTRYCFNLLVLFYFLVRVARGEQFAVDFAQPVDPQLAAFLQSSESVLAVKHRVDVCFSEYSSSNMGVSAVDDDEAGGRAGVSALRSATRLSSPPLAATTLTTSAQVAPLRPLPRPISSLADPSAPHLVPRQRWMCAHGQSSTRASQDVGAWRAQSWRNTRDTVDSKHLPCEAHDWTLVHNVAHTPVTSGDECATAPFPLPSSLLCPSPSTACAPHLYMQNQLLREELQHVMAVSRLLLAQQRGSEAAVEMRASADLHDQLAMMKLEHLHAVRQLEVKLTAAPMQDGSAKAAPSPQQWAALAYRAETAEATAAQLYREYHESQQVYDSTLQQLCQVFSSVADIAATTLLSAPPNCEEAGTAAYEETVTAAMMAQLTGIPAALKNAFYAQMRTLLLTLSSLRSTNARLRMDAESMLHYRGSDDAGRACVTSNSAVHTSFSFPFDRESLQTACAEARSACQSANPTTQHALRRITDIVDILSHSLDAIQEDRDKCEQRCRRGETAAAQADAVSQGAHAEDKAQQQDPAAHPVASSTCVDELSRFSRELYVGGEQAHQETKRLRNQVQEILAMTFFTAGAHEIQSACDKVVALLGAYTKAGASNPAMEEALAEQAETIAALRTDLRQQQERAKAQLSDNERLRQVLEHKCAALQAQVLSATEKLGTQRNDSQACASTLSRELLEKTSPTCSATHESIPLAELSAAAIRGTKQHMSVTGPAPLTDSSRHAASTPYNSKGHSLYSSPHLPSALCSSATSEDHMVDAEECRPADHQHRFHNDLNSQHVPPSLSPLASVSLPSSTQTTAEGNVPEAPATERIGAIAGLAAPTALLDRSTRSTSDPRSAASDRSLLLSAAELERRKQAILLKYDIA</sequence>
<proteinExistence type="predicted"/>
<evidence type="ECO:0000256" key="2">
    <source>
        <dbReference type="SAM" id="MobiDB-lite"/>
    </source>
</evidence>
<accession>A0A640KV02</accession>
<name>A0A640KV02_LEITA</name>
<dbReference type="SUPFAM" id="SSF47576">
    <property type="entry name" value="Calponin-homology domain, CH-domain"/>
    <property type="match status" value="1"/>
</dbReference>
<feature type="signal peptide" evidence="3">
    <location>
        <begin position="1"/>
        <end position="21"/>
    </location>
</feature>
<keyword evidence="6" id="KW-1185">Reference proteome</keyword>
<evidence type="ECO:0000313" key="6">
    <source>
        <dbReference type="Proteomes" id="UP000419144"/>
    </source>
</evidence>
<dbReference type="InterPro" id="IPR001715">
    <property type="entry name" value="CH_dom"/>
</dbReference>
<feature type="coiled-coil region" evidence="1">
    <location>
        <begin position="700"/>
        <end position="752"/>
    </location>
</feature>
<evidence type="ECO:0000313" key="5">
    <source>
        <dbReference type="EMBL" id="GET93473.1"/>
    </source>
</evidence>
<feature type="compositionally biased region" description="Low complexity" evidence="2">
    <location>
        <begin position="596"/>
        <end position="606"/>
    </location>
</feature>
<dbReference type="PANTHER" id="PTHR42180">
    <property type="entry name" value="HOMOLOGY DOMAIN-CONTAINING PROTEIN,PUTATIVE-RELATED"/>
    <property type="match status" value="1"/>
</dbReference>
<comment type="caution">
    <text evidence="5">The sequence shown here is derived from an EMBL/GenBank/DDBJ whole genome shotgun (WGS) entry which is preliminary data.</text>
</comment>
<dbReference type="PROSITE" id="PS50021">
    <property type="entry name" value="CH"/>
    <property type="match status" value="1"/>
</dbReference>
<dbReference type="Gene3D" id="1.10.418.10">
    <property type="entry name" value="Calponin-like domain"/>
    <property type="match status" value="1"/>
</dbReference>
<protein>
    <recommendedName>
        <fullName evidence="4">Calponin-homology (CH) domain-containing protein</fullName>
    </recommendedName>
</protein>
<dbReference type="PANTHER" id="PTHR42180:SF4">
    <property type="entry name" value="CALPONIN-HOMOLOGY (CH) DOMAIN-CONTAINING PROTEIN"/>
    <property type="match status" value="1"/>
</dbReference>
<feature type="chain" id="PRO_5024947459" description="Calponin-homology (CH) domain-containing protein" evidence="3">
    <location>
        <begin position="22"/>
        <end position="960"/>
    </location>
</feature>
<feature type="region of interest" description="Disordered" evidence="2">
    <location>
        <begin position="800"/>
        <end position="831"/>
    </location>
</feature>
<evidence type="ECO:0000259" key="4">
    <source>
        <dbReference type="PROSITE" id="PS50021"/>
    </source>
</evidence>
<feature type="compositionally biased region" description="Polar residues" evidence="2">
    <location>
        <begin position="817"/>
        <end position="831"/>
    </location>
</feature>
<evidence type="ECO:0000256" key="3">
    <source>
        <dbReference type="SAM" id="SignalP"/>
    </source>
</evidence>
<reference evidence="5" key="1">
    <citation type="submission" date="2019-11" db="EMBL/GenBank/DDBJ databases">
        <title>Leishmania tarentolae CDS.</title>
        <authorList>
            <person name="Goto Y."/>
            <person name="Yamagishi J."/>
        </authorList>
    </citation>
    <scope>NUCLEOTIDE SEQUENCE [LARGE SCALE GENOMIC DNA]</scope>
    <source>
        <strain evidence="5">Parrot Tar II</strain>
    </source>
</reference>
<dbReference type="AlphaFoldDB" id="A0A640KV02"/>
<evidence type="ECO:0000256" key="1">
    <source>
        <dbReference type="SAM" id="Coils"/>
    </source>
</evidence>
<feature type="domain" description="Calponin-homology (CH)" evidence="4">
    <location>
        <begin position="6"/>
        <end position="113"/>
    </location>
</feature>
<organism evidence="5 6">
    <name type="scientific">Leishmania tarentolae</name>
    <name type="common">Sauroleishmania tarentolae</name>
    <dbReference type="NCBI Taxonomy" id="5689"/>
    <lineage>
        <taxon>Eukaryota</taxon>
        <taxon>Discoba</taxon>
        <taxon>Euglenozoa</taxon>
        <taxon>Kinetoplastea</taxon>
        <taxon>Metakinetoplastina</taxon>
        <taxon>Trypanosomatida</taxon>
        <taxon>Trypanosomatidae</taxon>
        <taxon>Leishmaniinae</taxon>
        <taxon>Leishmania</taxon>
        <taxon>lizard Leishmania</taxon>
    </lineage>
</organism>
<feature type="compositionally biased region" description="Low complexity" evidence="2">
    <location>
        <begin position="874"/>
        <end position="889"/>
    </location>
</feature>
<dbReference type="VEuPathDB" id="TriTrypDB:LtaPh_3639100"/>
<dbReference type="EMBL" id="BLBS01000057">
    <property type="protein sequence ID" value="GET93473.1"/>
    <property type="molecule type" value="Genomic_DNA"/>
</dbReference>
<dbReference type="InterPro" id="IPR036872">
    <property type="entry name" value="CH_dom_sf"/>
</dbReference>
<dbReference type="OrthoDB" id="264536at2759"/>
<keyword evidence="3" id="KW-0732">Signal</keyword>
<keyword evidence="1" id="KW-0175">Coiled coil</keyword>